<evidence type="ECO:0000256" key="3">
    <source>
        <dbReference type="ARBA" id="ARBA00022723"/>
    </source>
</evidence>
<dbReference type="Gene3D" id="3.90.550.10">
    <property type="entry name" value="Spore Coat Polysaccharide Biosynthesis Protein SpsA, Chain A"/>
    <property type="match status" value="1"/>
</dbReference>
<name>A0A1K2HU26_9HYPH</name>
<dbReference type="InterPro" id="IPR029044">
    <property type="entry name" value="Nucleotide-diphossugar_trans"/>
</dbReference>
<dbReference type="SUPFAM" id="SSF53448">
    <property type="entry name" value="Nucleotide-diphospho-sugar transferases"/>
    <property type="match status" value="1"/>
</dbReference>
<dbReference type="EMBL" id="FPKU01000001">
    <property type="protein sequence ID" value="SFZ80932.1"/>
    <property type="molecule type" value="Genomic_DNA"/>
</dbReference>
<dbReference type="CDD" id="cd04194">
    <property type="entry name" value="GT8_A4GalT_like"/>
    <property type="match status" value="1"/>
</dbReference>
<dbReference type="RefSeq" id="WP_072338566.1">
    <property type="nucleotide sequence ID" value="NZ_FPKU01000001.1"/>
</dbReference>
<dbReference type="GO" id="GO:0046872">
    <property type="term" value="F:metal ion binding"/>
    <property type="evidence" value="ECO:0007669"/>
    <property type="project" value="UniProtKB-KW"/>
</dbReference>
<protein>
    <submittedName>
        <fullName evidence="4">Lipopolysaccharide biosynthesis protein, LPS:glycosyltransferase</fullName>
    </submittedName>
</protein>
<accession>A0A1K2HU26</accession>
<reference evidence="4 5" key="1">
    <citation type="submission" date="2016-11" db="EMBL/GenBank/DDBJ databases">
        <authorList>
            <person name="Jaros S."/>
            <person name="Januszkiewicz K."/>
            <person name="Wedrychowicz H."/>
        </authorList>
    </citation>
    <scope>NUCLEOTIDE SEQUENCE [LARGE SCALE GENOMIC DNA]</scope>
    <source>
        <strain evidence="4 5">ATCC 23634</strain>
    </source>
</reference>
<keyword evidence="2 4" id="KW-0808">Transferase</keyword>
<keyword evidence="5" id="KW-1185">Reference proteome</keyword>
<gene>
    <name evidence="4" type="ORF">SAMN02983003_0214</name>
</gene>
<evidence type="ECO:0000313" key="5">
    <source>
        <dbReference type="Proteomes" id="UP000183447"/>
    </source>
</evidence>
<dbReference type="PANTHER" id="PTHR13778">
    <property type="entry name" value="GLYCOSYLTRANSFERASE 8 DOMAIN-CONTAINING PROTEIN"/>
    <property type="match status" value="1"/>
</dbReference>
<dbReference type="STRING" id="665118.SAMN02983003_0214"/>
<dbReference type="InterPro" id="IPR050748">
    <property type="entry name" value="Glycosyltrans_8_dom-fam"/>
</dbReference>
<sequence>MPALGSGAPRLSADSSLGGGDIVVASTIDNRLLAQAGVIATSLAAHAPQGRRIRYIILLDGEMDAVAERLAGFDHGGVRVEIRPVANPLAHFPLITTLPPATLLRLMLPDLLPEFSRVLYIDGDVLVRDDVSGLFDLDLGAAMIGMATDIPIRNLKRWGVFDVGRFRGTFSDYCAEILGLDPMSGPLNYVNSGVMLMQLDRLRAFGLADHARDHLERFSTELIYADQCVLNAVLPDHIHRLDLRWNLMATGFGYAYRRRADAASRALFDAAARKPGIIHFTGPRKPWLLPRDESILAPKFAGQWWFYARHAPEARALREGYVAARWWLPRAAPTPLPDLSFRSEAMALRRRLETIGLGRKI</sequence>
<dbReference type="OrthoDB" id="5672604at2"/>
<proteinExistence type="predicted"/>
<evidence type="ECO:0000313" key="4">
    <source>
        <dbReference type="EMBL" id="SFZ80932.1"/>
    </source>
</evidence>
<dbReference type="Pfam" id="PF01501">
    <property type="entry name" value="Glyco_transf_8"/>
    <property type="match status" value="1"/>
</dbReference>
<keyword evidence="1" id="KW-0328">Glycosyltransferase</keyword>
<evidence type="ECO:0000256" key="2">
    <source>
        <dbReference type="ARBA" id="ARBA00022679"/>
    </source>
</evidence>
<dbReference type="GO" id="GO:0016757">
    <property type="term" value="F:glycosyltransferase activity"/>
    <property type="evidence" value="ECO:0007669"/>
    <property type="project" value="UniProtKB-KW"/>
</dbReference>
<dbReference type="PANTHER" id="PTHR13778:SF47">
    <property type="entry name" value="LIPOPOLYSACCHARIDE 1,3-GALACTOSYLTRANSFERASE"/>
    <property type="match status" value="1"/>
</dbReference>
<dbReference type="Proteomes" id="UP000183447">
    <property type="component" value="Unassembled WGS sequence"/>
</dbReference>
<organism evidence="4 5">
    <name type="scientific">Devosia enhydra</name>
    <dbReference type="NCBI Taxonomy" id="665118"/>
    <lineage>
        <taxon>Bacteria</taxon>
        <taxon>Pseudomonadati</taxon>
        <taxon>Pseudomonadota</taxon>
        <taxon>Alphaproteobacteria</taxon>
        <taxon>Hyphomicrobiales</taxon>
        <taxon>Devosiaceae</taxon>
        <taxon>Devosia</taxon>
    </lineage>
</organism>
<evidence type="ECO:0000256" key="1">
    <source>
        <dbReference type="ARBA" id="ARBA00022676"/>
    </source>
</evidence>
<dbReference type="InterPro" id="IPR002495">
    <property type="entry name" value="Glyco_trans_8"/>
</dbReference>
<keyword evidence="3" id="KW-0479">Metal-binding</keyword>
<dbReference type="AlphaFoldDB" id="A0A1K2HU26"/>